<evidence type="ECO:0000313" key="2">
    <source>
        <dbReference type="EMBL" id="MBB4286416.1"/>
    </source>
</evidence>
<feature type="region of interest" description="Disordered" evidence="1">
    <location>
        <begin position="1"/>
        <end position="44"/>
    </location>
</feature>
<proteinExistence type="predicted"/>
<dbReference type="AlphaFoldDB" id="A0A7W6S031"/>
<evidence type="ECO:0000313" key="3">
    <source>
        <dbReference type="Proteomes" id="UP000555728"/>
    </source>
</evidence>
<keyword evidence="3" id="KW-1185">Reference proteome</keyword>
<organism evidence="2 3">
    <name type="scientific">Roseospira goensis</name>
    <dbReference type="NCBI Taxonomy" id="391922"/>
    <lineage>
        <taxon>Bacteria</taxon>
        <taxon>Pseudomonadati</taxon>
        <taxon>Pseudomonadota</taxon>
        <taxon>Alphaproteobacteria</taxon>
        <taxon>Rhodospirillales</taxon>
        <taxon>Rhodospirillaceae</taxon>
        <taxon>Roseospira</taxon>
    </lineage>
</organism>
<comment type="caution">
    <text evidence="2">The sequence shown here is derived from an EMBL/GenBank/DDBJ whole genome shotgun (WGS) entry which is preliminary data.</text>
</comment>
<dbReference type="RefSeq" id="WP_184435272.1">
    <property type="nucleotide sequence ID" value="NZ_JACIGI010000016.1"/>
</dbReference>
<sequence>MSDEIAQPSPAPPVGWRRDRRRDRDAPKQGGEERGPVDYARGADAYARTAADGLDVDDSVSVQGIPPAELTPAVRRALGHLMAEIERLRAALAGQGVGEGGAAMPPHPLESGAARAAPSADEPPALPGPAALHRLLDAHLAGIPLGGPGPAVVFFYLGNHEDLRLRHGLAAAEAATRAMGRALAAARAEDEVMGLTGGAGVAAVLPFDGQVDRLWARARGLAKAAGAPLTWRGETLRPALLVGVHVTRRGERAADAVWQAERAARRIV</sequence>
<dbReference type="EMBL" id="JACIGI010000016">
    <property type="protein sequence ID" value="MBB4286416.1"/>
    <property type="molecule type" value="Genomic_DNA"/>
</dbReference>
<dbReference type="Proteomes" id="UP000555728">
    <property type="component" value="Unassembled WGS sequence"/>
</dbReference>
<feature type="region of interest" description="Disordered" evidence="1">
    <location>
        <begin position="101"/>
        <end position="122"/>
    </location>
</feature>
<protein>
    <recommendedName>
        <fullName evidence="4">GGDEF domain-containing protein</fullName>
    </recommendedName>
</protein>
<dbReference type="Gene3D" id="3.30.70.270">
    <property type="match status" value="1"/>
</dbReference>
<gene>
    <name evidence="2" type="ORF">GGD88_002146</name>
</gene>
<accession>A0A7W6S031</accession>
<dbReference type="InterPro" id="IPR043128">
    <property type="entry name" value="Rev_trsase/Diguanyl_cyclase"/>
</dbReference>
<evidence type="ECO:0000256" key="1">
    <source>
        <dbReference type="SAM" id="MobiDB-lite"/>
    </source>
</evidence>
<feature type="compositionally biased region" description="Basic and acidic residues" evidence="1">
    <location>
        <begin position="22"/>
        <end position="36"/>
    </location>
</feature>
<evidence type="ECO:0008006" key="4">
    <source>
        <dbReference type="Google" id="ProtNLM"/>
    </source>
</evidence>
<reference evidence="2 3" key="1">
    <citation type="submission" date="2020-08" db="EMBL/GenBank/DDBJ databases">
        <title>Genome sequencing of Purple Non-Sulfur Bacteria from various extreme environments.</title>
        <authorList>
            <person name="Mayer M."/>
        </authorList>
    </citation>
    <scope>NUCLEOTIDE SEQUENCE [LARGE SCALE GENOMIC DNA]</scope>
    <source>
        <strain evidence="2 3">JA135</strain>
    </source>
</reference>
<name>A0A7W6S031_9PROT</name>